<sequence length="264" mass="31208">MKWSIKNKVIDSLIINDENLINPWGVETSDTSAFYSLEDSIGYRFDIEEEDEVVDEGIHTYNALIRMKDGAFELNLKEELQGSKVLRSVTLNVLEDLPLMDFVLRFRFKDGYFKKAEISGNNFTADNSNIYHQFSTDEVKLLGERYNILVKVVEFVAPDRFEQNMYVRSRNKEWIIHARMIPKFSERSVIKLCSIWFMTRPIPKFLSDILLKSSYIKKMLWYRGERNPFKSRLMRVFNPNAFPMIELKKGDLLKWKVECIVSER</sequence>
<accession>A0A1Y5FAJ3</accession>
<proteinExistence type="predicted"/>
<name>A0A1Y5FAJ3_9BACT</name>
<gene>
    <name evidence="1" type="ORF">A9Q84_04555</name>
</gene>
<reference evidence="2" key="1">
    <citation type="journal article" date="2017" name="Proc. Natl. Acad. Sci. U.S.A.">
        <title>Simulation of Deepwater Horizon oil plume reveals substrate specialization within a complex community of hydrocarbon-degraders.</title>
        <authorList>
            <person name="Hu P."/>
            <person name="Dubinsky E.A."/>
            <person name="Probst A.J."/>
            <person name="Wang J."/>
            <person name="Sieber C.M.K."/>
            <person name="Tom L.M."/>
            <person name="Gardinali P."/>
            <person name="Banfield J.F."/>
            <person name="Atlas R.M."/>
            <person name="Andersen G.L."/>
        </authorList>
    </citation>
    <scope>NUCLEOTIDE SEQUENCE [LARGE SCALE GENOMIC DNA]</scope>
</reference>
<dbReference type="AlphaFoldDB" id="A0A1Y5FAJ3"/>
<organism evidence="1 2">
    <name type="scientific">Halobacteriovorax marinus</name>
    <dbReference type="NCBI Taxonomy" id="97084"/>
    <lineage>
        <taxon>Bacteria</taxon>
        <taxon>Pseudomonadati</taxon>
        <taxon>Bdellovibrionota</taxon>
        <taxon>Bacteriovoracia</taxon>
        <taxon>Bacteriovoracales</taxon>
        <taxon>Halobacteriovoraceae</taxon>
        <taxon>Halobacteriovorax</taxon>
    </lineage>
</organism>
<dbReference type="EMBL" id="MAAO01000004">
    <property type="protein sequence ID" value="OUR98689.1"/>
    <property type="molecule type" value="Genomic_DNA"/>
</dbReference>
<evidence type="ECO:0000313" key="2">
    <source>
        <dbReference type="Proteomes" id="UP000196531"/>
    </source>
</evidence>
<dbReference type="Proteomes" id="UP000196531">
    <property type="component" value="Unassembled WGS sequence"/>
</dbReference>
<comment type="caution">
    <text evidence="1">The sequence shown here is derived from an EMBL/GenBank/DDBJ whole genome shotgun (WGS) entry which is preliminary data.</text>
</comment>
<protein>
    <submittedName>
        <fullName evidence="1">Uncharacterized protein</fullName>
    </submittedName>
</protein>
<evidence type="ECO:0000313" key="1">
    <source>
        <dbReference type="EMBL" id="OUR98689.1"/>
    </source>
</evidence>